<sequence length="149" mass="16735">MRIYHYLIATCLGSGFFPVAPGTVGSVVGAVIFWFLPVRPDLQLFLIVLFFLLGAWSAGKVEREKGEDPGLVNVDELVGQWITLLLIAHRWQLYLAGFFLFRLFDIWKPFPVRQMEKVRGGWGIMLDDVVAGVYGLLILQLIAQTGVLP</sequence>
<feature type="transmembrane region" description="Helical" evidence="1">
    <location>
        <begin position="6"/>
        <end position="35"/>
    </location>
</feature>
<dbReference type="EMBL" id="DROD01000100">
    <property type="protein sequence ID" value="HHJ51824.1"/>
    <property type="molecule type" value="Genomic_DNA"/>
</dbReference>
<comment type="caution">
    <text evidence="3">The sequence shown here is derived from an EMBL/GenBank/DDBJ whole genome shotgun (WGS) entry which is preliminary data.</text>
</comment>
<dbReference type="InterPro" id="IPR036681">
    <property type="entry name" value="PgpA-like_sf"/>
</dbReference>
<dbReference type="CDD" id="cd06971">
    <property type="entry name" value="PgpA"/>
    <property type="match status" value="1"/>
</dbReference>
<feature type="transmembrane region" description="Helical" evidence="1">
    <location>
        <begin position="79"/>
        <end position="101"/>
    </location>
</feature>
<keyword evidence="1" id="KW-0812">Transmembrane</keyword>
<keyword evidence="1" id="KW-0472">Membrane</keyword>
<accession>A0A7V5UE48</accession>
<dbReference type="InterPro" id="IPR007686">
    <property type="entry name" value="YutG/PgpA"/>
</dbReference>
<dbReference type="Proteomes" id="UP000886124">
    <property type="component" value="Unassembled WGS sequence"/>
</dbReference>
<dbReference type="SUPFAM" id="SSF101307">
    <property type="entry name" value="YutG-like"/>
    <property type="match status" value="1"/>
</dbReference>
<organism evidence="3">
    <name type="scientific">Caldithrix abyssi</name>
    <dbReference type="NCBI Taxonomy" id="187145"/>
    <lineage>
        <taxon>Bacteria</taxon>
        <taxon>Pseudomonadati</taxon>
        <taxon>Calditrichota</taxon>
        <taxon>Calditrichia</taxon>
        <taxon>Calditrichales</taxon>
        <taxon>Calditrichaceae</taxon>
        <taxon>Caldithrix</taxon>
    </lineage>
</organism>
<name>A0A7V5UE48_CALAY</name>
<dbReference type="PANTHER" id="PTHR36305:SF1">
    <property type="entry name" value="PHOSPHATIDYLGLYCEROPHOSPHATASE A"/>
    <property type="match status" value="1"/>
</dbReference>
<proteinExistence type="predicted"/>
<protein>
    <submittedName>
        <fullName evidence="3">Phosphatidylglycerophosphatase A</fullName>
    </submittedName>
</protein>
<evidence type="ECO:0000259" key="2">
    <source>
        <dbReference type="Pfam" id="PF04608"/>
    </source>
</evidence>
<dbReference type="InterPro" id="IPR026037">
    <property type="entry name" value="PgpA"/>
</dbReference>
<evidence type="ECO:0000256" key="1">
    <source>
        <dbReference type="SAM" id="Phobius"/>
    </source>
</evidence>
<feature type="transmembrane region" description="Helical" evidence="1">
    <location>
        <begin position="42"/>
        <end position="59"/>
    </location>
</feature>
<keyword evidence="1" id="KW-1133">Transmembrane helix</keyword>
<dbReference type="GO" id="GO:0008962">
    <property type="term" value="F:phosphatidylglycerophosphatase activity"/>
    <property type="evidence" value="ECO:0007669"/>
    <property type="project" value="InterPro"/>
</dbReference>
<feature type="transmembrane region" description="Helical" evidence="1">
    <location>
        <begin position="122"/>
        <end position="143"/>
    </location>
</feature>
<feature type="domain" description="YutG/PgpA" evidence="2">
    <location>
        <begin position="7"/>
        <end position="142"/>
    </location>
</feature>
<gene>
    <name evidence="3" type="ORF">ENJ89_01405</name>
</gene>
<dbReference type="PANTHER" id="PTHR36305">
    <property type="entry name" value="PHOSPHATIDYLGLYCEROPHOSPHATASE A"/>
    <property type="match status" value="1"/>
</dbReference>
<dbReference type="Pfam" id="PF04608">
    <property type="entry name" value="PgpA"/>
    <property type="match status" value="1"/>
</dbReference>
<dbReference type="AlphaFoldDB" id="A0A7V5UE48"/>
<dbReference type="PIRSF" id="PIRSF006162">
    <property type="entry name" value="PgpA"/>
    <property type="match status" value="1"/>
</dbReference>
<reference evidence="3" key="1">
    <citation type="journal article" date="2020" name="mSystems">
        <title>Genome- and Community-Level Interaction Insights into Carbon Utilization and Element Cycling Functions of Hydrothermarchaeota in Hydrothermal Sediment.</title>
        <authorList>
            <person name="Zhou Z."/>
            <person name="Liu Y."/>
            <person name="Xu W."/>
            <person name="Pan J."/>
            <person name="Luo Z.H."/>
            <person name="Li M."/>
        </authorList>
    </citation>
    <scope>NUCLEOTIDE SEQUENCE [LARGE SCALE GENOMIC DNA]</scope>
    <source>
        <strain evidence="3">HyVt-527</strain>
    </source>
</reference>
<dbReference type="GO" id="GO:0006629">
    <property type="term" value="P:lipid metabolic process"/>
    <property type="evidence" value="ECO:0007669"/>
    <property type="project" value="InterPro"/>
</dbReference>
<evidence type="ECO:0000313" key="3">
    <source>
        <dbReference type="EMBL" id="HHJ51824.1"/>
    </source>
</evidence>